<feature type="non-terminal residue" evidence="1">
    <location>
        <position position="1"/>
    </location>
</feature>
<name>A0A7J9NE14_GOSSC</name>
<keyword evidence="2" id="KW-1185">Reference proteome</keyword>
<dbReference type="EMBL" id="JABFAF010279431">
    <property type="protein sequence ID" value="MBA0881532.1"/>
    <property type="molecule type" value="Genomic_DNA"/>
</dbReference>
<protein>
    <submittedName>
        <fullName evidence="1">Uncharacterized protein</fullName>
    </submittedName>
</protein>
<dbReference type="Proteomes" id="UP000593576">
    <property type="component" value="Unassembled WGS sequence"/>
</dbReference>
<dbReference type="OrthoDB" id="996639at2759"/>
<organism evidence="1 2">
    <name type="scientific">Gossypium schwendimanii</name>
    <name type="common">Cotton</name>
    <dbReference type="NCBI Taxonomy" id="34291"/>
    <lineage>
        <taxon>Eukaryota</taxon>
        <taxon>Viridiplantae</taxon>
        <taxon>Streptophyta</taxon>
        <taxon>Embryophyta</taxon>
        <taxon>Tracheophyta</taxon>
        <taxon>Spermatophyta</taxon>
        <taxon>Magnoliopsida</taxon>
        <taxon>eudicotyledons</taxon>
        <taxon>Gunneridae</taxon>
        <taxon>Pentapetalae</taxon>
        <taxon>rosids</taxon>
        <taxon>malvids</taxon>
        <taxon>Malvales</taxon>
        <taxon>Malvaceae</taxon>
        <taxon>Malvoideae</taxon>
        <taxon>Gossypium</taxon>
    </lineage>
</organism>
<comment type="caution">
    <text evidence="1">The sequence shown here is derived from an EMBL/GenBank/DDBJ whole genome shotgun (WGS) entry which is preliminary data.</text>
</comment>
<accession>A0A7J9NE14</accession>
<evidence type="ECO:0000313" key="2">
    <source>
        <dbReference type="Proteomes" id="UP000593576"/>
    </source>
</evidence>
<gene>
    <name evidence="1" type="ORF">Goshw_029910</name>
</gene>
<dbReference type="AlphaFoldDB" id="A0A7J9NE14"/>
<reference evidence="1 2" key="1">
    <citation type="journal article" date="2019" name="Genome Biol. Evol.">
        <title>Insights into the evolution of the New World diploid cottons (Gossypium, subgenus Houzingenia) based on genome sequencing.</title>
        <authorList>
            <person name="Grover C.E."/>
            <person name="Arick M.A. 2nd"/>
            <person name="Thrash A."/>
            <person name="Conover J.L."/>
            <person name="Sanders W.S."/>
            <person name="Peterson D.G."/>
            <person name="Frelichowski J.E."/>
            <person name="Scheffler J.A."/>
            <person name="Scheffler B.E."/>
            <person name="Wendel J.F."/>
        </authorList>
    </citation>
    <scope>NUCLEOTIDE SEQUENCE [LARGE SCALE GENOMIC DNA]</scope>
    <source>
        <strain evidence="1">1</strain>
        <tissue evidence="1">Leaf</tissue>
    </source>
</reference>
<sequence>MLKKCLKKFMLKEKPVGKALVVKVYEEVCHRRELWSRQRAQEAWFKQGKSRSQK</sequence>
<evidence type="ECO:0000313" key="1">
    <source>
        <dbReference type="EMBL" id="MBA0881532.1"/>
    </source>
</evidence>
<proteinExistence type="predicted"/>